<protein>
    <recommendedName>
        <fullName evidence="3">histidine kinase</fullName>
        <ecNumber evidence="3">2.7.13.3</ecNumber>
    </recommendedName>
</protein>
<gene>
    <name evidence="14" type="ORF">JVW63_01785</name>
</gene>
<comment type="subcellular location">
    <subcellularLocation>
        <location evidence="2">Cell membrane</location>
    </subcellularLocation>
</comment>
<comment type="catalytic activity">
    <reaction evidence="1">
        <text>ATP + protein L-histidine = ADP + protein N-phospho-L-histidine.</text>
        <dbReference type="EC" id="2.7.13.3"/>
    </reaction>
</comment>
<dbReference type="CDD" id="cd00075">
    <property type="entry name" value="HATPase"/>
    <property type="match status" value="1"/>
</dbReference>
<dbReference type="SMART" id="SM00387">
    <property type="entry name" value="HATPase_c"/>
    <property type="match status" value="1"/>
</dbReference>
<evidence type="ECO:0000313" key="15">
    <source>
        <dbReference type="Proteomes" id="UP000705983"/>
    </source>
</evidence>
<dbReference type="InterPro" id="IPR005467">
    <property type="entry name" value="His_kinase_dom"/>
</dbReference>
<accession>A0ABS2TDQ4</accession>
<dbReference type="PROSITE" id="PS50885">
    <property type="entry name" value="HAMP"/>
    <property type="match status" value="1"/>
</dbReference>
<dbReference type="EC" id="2.7.13.3" evidence="3"/>
<keyword evidence="6 11" id="KW-0812">Transmembrane</keyword>
<evidence type="ECO:0000259" key="12">
    <source>
        <dbReference type="PROSITE" id="PS50109"/>
    </source>
</evidence>
<name>A0ABS2TDQ4_9ACTO</name>
<dbReference type="SUPFAM" id="SSF55874">
    <property type="entry name" value="ATPase domain of HSP90 chaperone/DNA topoisomerase II/histidine kinase"/>
    <property type="match status" value="1"/>
</dbReference>
<evidence type="ECO:0000313" key="14">
    <source>
        <dbReference type="EMBL" id="MBM9432442.1"/>
    </source>
</evidence>
<evidence type="ECO:0000259" key="13">
    <source>
        <dbReference type="PROSITE" id="PS50885"/>
    </source>
</evidence>
<evidence type="ECO:0000256" key="11">
    <source>
        <dbReference type="SAM" id="Phobius"/>
    </source>
</evidence>
<dbReference type="InterPro" id="IPR036097">
    <property type="entry name" value="HisK_dim/P_sf"/>
</dbReference>
<dbReference type="RefSeq" id="WP_182172477.1">
    <property type="nucleotide sequence ID" value="NZ_CP059676.1"/>
</dbReference>
<dbReference type="InterPro" id="IPR003661">
    <property type="entry name" value="HisK_dim/P_dom"/>
</dbReference>
<reference evidence="15" key="1">
    <citation type="submission" date="2021-02" db="EMBL/GenBank/DDBJ databases">
        <title>Leucobacter sp. CX169.</title>
        <authorList>
            <person name="Cheng Y."/>
        </authorList>
    </citation>
    <scope>NUCLEOTIDE SEQUENCE [LARGE SCALE GENOMIC DNA]</scope>
    <source>
        <strain evidence="15">JY899</strain>
    </source>
</reference>
<dbReference type="SMART" id="SM00388">
    <property type="entry name" value="HisKA"/>
    <property type="match status" value="1"/>
</dbReference>
<keyword evidence="5" id="KW-0808">Transferase</keyword>
<evidence type="ECO:0000256" key="8">
    <source>
        <dbReference type="ARBA" id="ARBA00022989"/>
    </source>
</evidence>
<evidence type="ECO:0000256" key="9">
    <source>
        <dbReference type="ARBA" id="ARBA00023012"/>
    </source>
</evidence>
<dbReference type="InterPro" id="IPR036890">
    <property type="entry name" value="HATPase_C_sf"/>
</dbReference>
<dbReference type="InterPro" id="IPR003660">
    <property type="entry name" value="HAMP_dom"/>
</dbReference>
<dbReference type="Gene3D" id="3.30.565.10">
    <property type="entry name" value="Histidine kinase-like ATPase, C-terminal domain"/>
    <property type="match status" value="1"/>
</dbReference>
<dbReference type="InterPro" id="IPR050428">
    <property type="entry name" value="TCS_sensor_his_kinase"/>
</dbReference>
<keyword evidence="7 14" id="KW-0418">Kinase</keyword>
<evidence type="ECO:0000256" key="4">
    <source>
        <dbReference type="ARBA" id="ARBA00022553"/>
    </source>
</evidence>
<evidence type="ECO:0000256" key="6">
    <source>
        <dbReference type="ARBA" id="ARBA00022692"/>
    </source>
</evidence>
<sequence length="489" mass="52814">MRNEKSLTGRLVALYVLVLTIALGAVFMSTMTVMSQVLLNQVDDDLKSSGATIAQQTFSALTGTNVQVVPSPYYIYVKNEFNADWQYMSPSMQERYGTPQDVTAVFDGEPAQPITIPGTIEHSSWRAIYLNTVSDQFPAVAIAYPLANMEQTKAEMMLILFMIASSVVALGAIISYFMVQHALKPLRIIEHTTRQISRGDLGQRVPTENLGVEVGHLAGSINIMLGQIEAGMHARQRSEDKMRQFISDASHELRTPLASVRGYAELYRMGGIGPDKVGQAMDRIESESRRMGGLVEDLLQLARLDESRPLTMTSANLTDIAQGAVMDFHARAPEYSARVIGLHGEEPQPVIARVNRDKIAQVISNLLSNVLQHTPAGTAVDVAVGVERMNSAAGMVSMAIIEVRDHGPGIPPDKQEKVFERFYRVDTSRSRASGGSGLGLAIVASIAAAHHGSANVSTTPGGGTTVSLNFPIPADLSDPAPSDAARSEK</sequence>
<dbReference type="EMBL" id="JAFFJS010000001">
    <property type="protein sequence ID" value="MBM9432442.1"/>
    <property type="molecule type" value="Genomic_DNA"/>
</dbReference>
<dbReference type="PANTHER" id="PTHR45436:SF5">
    <property type="entry name" value="SENSOR HISTIDINE KINASE TRCS"/>
    <property type="match status" value="1"/>
</dbReference>
<feature type="domain" description="Histidine kinase" evidence="12">
    <location>
        <begin position="248"/>
        <end position="474"/>
    </location>
</feature>
<dbReference type="Pfam" id="PF02518">
    <property type="entry name" value="HATPase_c"/>
    <property type="match status" value="1"/>
</dbReference>
<keyword evidence="8 11" id="KW-1133">Transmembrane helix</keyword>
<evidence type="ECO:0000256" key="1">
    <source>
        <dbReference type="ARBA" id="ARBA00000085"/>
    </source>
</evidence>
<keyword evidence="9" id="KW-0902">Two-component regulatory system</keyword>
<evidence type="ECO:0000256" key="10">
    <source>
        <dbReference type="ARBA" id="ARBA00023136"/>
    </source>
</evidence>
<dbReference type="InterPro" id="IPR004358">
    <property type="entry name" value="Sig_transdc_His_kin-like_C"/>
</dbReference>
<keyword evidence="4" id="KW-0597">Phosphoprotein</keyword>
<keyword evidence="10 11" id="KW-0472">Membrane</keyword>
<dbReference type="Gene3D" id="6.10.340.10">
    <property type="match status" value="1"/>
</dbReference>
<keyword evidence="15" id="KW-1185">Reference proteome</keyword>
<dbReference type="GO" id="GO:0016301">
    <property type="term" value="F:kinase activity"/>
    <property type="evidence" value="ECO:0007669"/>
    <property type="project" value="UniProtKB-KW"/>
</dbReference>
<organism evidence="14 15">
    <name type="scientific">Flaviflexus equikiangi</name>
    <dbReference type="NCBI Taxonomy" id="2758573"/>
    <lineage>
        <taxon>Bacteria</taxon>
        <taxon>Bacillati</taxon>
        <taxon>Actinomycetota</taxon>
        <taxon>Actinomycetes</taxon>
        <taxon>Actinomycetales</taxon>
        <taxon>Actinomycetaceae</taxon>
        <taxon>Flaviflexus</taxon>
    </lineage>
</organism>
<feature type="transmembrane region" description="Helical" evidence="11">
    <location>
        <begin position="156"/>
        <end position="179"/>
    </location>
</feature>
<dbReference type="PANTHER" id="PTHR45436">
    <property type="entry name" value="SENSOR HISTIDINE KINASE YKOH"/>
    <property type="match status" value="1"/>
</dbReference>
<proteinExistence type="predicted"/>
<dbReference type="Pfam" id="PF00512">
    <property type="entry name" value="HisKA"/>
    <property type="match status" value="1"/>
</dbReference>
<dbReference type="SUPFAM" id="SSF158472">
    <property type="entry name" value="HAMP domain-like"/>
    <property type="match status" value="1"/>
</dbReference>
<evidence type="ECO:0000256" key="3">
    <source>
        <dbReference type="ARBA" id="ARBA00012438"/>
    </source>
</evidence>
<dbReference type="CDD" id="cd00082">
    <property type="entry name" value="HisKA"/>
    <property type="match status" value="1"/>
</dbReference>
<dbReference type="Gene3D" id="1.10.287.130">
    <property type="match status" value="1"/>
</dbReference>
<dbReference type="CDD" id="cd06225">
    <property type="entry name" value="HAMP"/>
    <property type="match status" value="1"/>
</dbReference>
<feature type="transmembrane region" description="Helical" evidence="11">
    <location>
        <begin position="12"/>
        <end position="39"/>
    </location>
</feature>
<dbReference type="PROSITE" id="PS50109">
    <property type="entry name" value="HIS_KIN"/>
    <property type="match status" value="1"/>
</dbReference>
<evidence type="ECO:0000256" key="7">
    <source>
        <dbReference type="ARBA" id="ARBA00022777"/>
    </source>
</evidence>
<evidence type="ECO:0000256" key="5">
    <source>
        <dbReference type="ARBA" id="ARBA00022679"/>
    </source>
</evidence>
<dbReference type="SUPFAM" id="SSF47384">
    <property type="entry name" value="Homodimeric domain of signal transducing histidine kinase"/>
    <property type="match status" value="1"/>
</dbReference>
<comment type="caution">
    <text evidence="14">The sequence shown here is derived from an EMBL/GenBank/DDBJ whole genome shotgun (WGS) entry which is preliminary data.</text>
</comment>
<dbReference type="InterPro" id="IPR003594">
    <property type="entry name" value="HATPase_dom"/>
</dbReference>
<dbReference type="Proteomes" id="UP000705983">
    <property type="component" value="Unassembled WGS sequence"/>
</dbReference>
<dbReference type="SMART" id="SM00304">
    <property type="entry name" value="HAMP"/>
    <property type="match status" value="1"/>
</dbReference>
<evidence type="ECO:0000256" key="2">
    <source>
        <dbReference type="ARBA" id="ARBA00004236"/>
    </source>
</evidence>
<dbReference type="Pfam" id="PF00672">
    <property type="entry name" value="HAMP"/>
    <property type="match status" value="1"/>
</dbReference>
<dbReference type="PRINTS" id="PR00344">
    <property type="entry name" value="BCTRLSENSOR"/>
</dbReference>
<feature type="domain" description="HAMP" evidence="13">
    <location>
        <begin position="180"/>
        <end position="233"/>
    </location>
</feature>